<dbReference type="Proteomes" id="UP000641206">
    <property type="component" value="Unassembled WGS sequence"/>
</dbReference>
<proteinExistence type="predicted"/>
<sequence length="96" mass="10551">MNDDAIRLYKVVETADLSAEELQEILNNATDDMREMQIDHVVGTKIILGHDSLLNAKGREEARVKRAASKLSAEASMIANAIATENSLKRRGLSDV</sequence>
<comment type="caution">
    <text evidence="2">The sequence shown here is derived from an EMBL/GenBank/DDBJ whole genome shotgun (WGS) entry which is preliminary data.</text>
</comment>
<accession>A0ABQ2NPJ6</accession>
<reference evidence="3" key="1">
    <citation type="journal article" date="2019" name="Int. J. Syst. Evol. Microbiol.">
        <title>The Global Catalogue of Microorganisms (GCM) 10K type strain sequencing project: providing services to taxonomists for standard genome sequencing and annotation.</title>
        <authorList>
            <consortium name="The Broad Institute Genomics Platform"/>
            <consortium name="The Broad Institute Genome Sequencing Center for Infectious Disease"/>
            <person name="Wu L."/>
            <person name="Ma J."/>
        </authorList>
    </citation>
    <scope>NUCLEOTIDE SEQUENCE [LARGE SCALE GENOMIC DNA]</scope>
    <source>
        <strain evidence="3">CGMCC 1.7693</strain>
    </source>
</reference>
<keyword evidence="3" id="KW-1185">Reference proteome</keyword>
<gene>
    <name evidence="2" type="ORF">GCM10011346_02850</name>
</gene>
<feature type="coiled-coil region" evidence="1">
    <location>
        <begin position="12"/>
        <end position="39"/>
    </location>
</feature>
<protein>
    <submittedName>
        <fullName evidence="2">Uncharacterized protein</fullName>
    </submittedName>
</protein>
<organism evidence="2 3">
    <name type="scientific">Oceanobacillus neutriphilus</name>
    <dbReference type="NCBI Taxonomy" id="531815"/>
    <lineage>
        <taxon>Bacteria</taxon>
        <taxon>Bacillati</taxon>
        <taxon>Bacillota</taxon>
        <taxon>Bacilli</taxon>
        <taxon>Bacillales</taxon>
        <taxon>Bacillaceae</taxon>
        <taxon>Oceanobacillus</taxon>
    </lineage>
</organism>
<dbReference type="EMBL" id="BMLW01000001">
    <property type="protein sequence ID" value="GGP07322.1"/>
    <property type="molecule type" value="Genomic_DNA"/>
</dbReference>
<evidence type="ECO:0000256" key="1">
    <source>
        <dbReference type="SAM" id="Coils"/>
    </source>
</evidence>
<keyword evidence="1" id="KW-0175">Coiled coil</keyword>
<name>A0ABQ2NPJ6_9BACI</name>
<evidence type="ECO:0000313" key="2">
    <source>
        <dbReference type="EMBL" id="GGP07322.1"/>
    </source>
</evidence>
<evidence type="ECO:0000313" key="3">
    <source>
        <dbReference type="Proteomes" id="UP000641206"/>
    </source>
</evidence>
<dbReference type="RefSeq" id="WP_188732764.1">
    <property type="nucleotide sequence ID" value="NZ_BMLW01000001.1"/>
</dbReference>